<proteinExistence type="predicted"/>
<dbReference type="Proteomes" id="UP000821865">
    <property type="component" value="Chromosome 2"/>
</dbReference>
<sequence>MKRLSTAAAVVLFFLNSLCHSVSEKKEDTVTSQLNLTIMHTNDIHSHIEQSTKYGGVCPEDDMKKNKCVGGVARIAAKVKELKSQYPGALFMNGGDFYQGTPWYTILKDKIVSAVMAAMRYDYVCLGNHEFDDGPKGLAPFLRAMQNANVNVVNTNADFSNEDVLKNISLPKSVTITINGTKVGIVGAVLHETAVLSNPGNVKFENDLESIKKEAKQLDGNGTKIIIAITHCGYPRELEIAAQVPEVDIIVGGHTNTFLYHGDGYPPENKPEGDYPTVVNRTGNGPALIVQDFWFGKYLGFFQVTFDEQGKAVAWSGNPILMNASVNEDNDTLAVVERYKPNVTAAMKEGIGYTKVLLEQADNICRLRECNLGNLMTDAYFSYYADMNSSSPDLWSDVNGAVLNGGTIRAPMEQGSEEAFTTLYL</sequence>
<evidence type="ECO:0000313" key="1">
    <source>
        <dbReference type="EMBL" id="KAH7964907.1"/>
    </source>
</evidence>
<name>A0ACB8D9S5_DERSI</name>
<evidence type="ECO:0000313" key="2">
    <source>
        <dbReference type="Proteomes" id="UP000821865"/>
    </source>
</evidence>
<reference evidence="1" key="1">
    <citation type="submission" date="2020-05" db="EMBL/GenBank/DDBJ databases">
        <title>Large-scale comparative analyses of tick genomes elucidate their genetic diversity and vector capacities.</title>
        <authorList>
            <person name="Jia N."/>
            <person name="Wang J."/>
            <person name="Shi W."/>
            <person name="Du L."/>
            <person name="Sun Y."/>
            <person name="Zhan W."/>
            <person name="Jiang J."/>
            <person name="Wang Q."/>
            <person name="Zhang B."/>
            <person name="Ji P."/>
            <person name="Sakyi L.B."/>
            <person name="Cui X."/>
            <person name="Yuan T."/>
            <person name="Jiang B."/>
            <person name="Yang W."/>
            <person name="Lam T.T.-Y."/>
            <person name="Chang Q."/>
            <person name="Ding S."/>
            <person name="Wang X."/>
            <person name="Zhu J."/>
            <person name="Ruan X."/>
            <person name="Zhao L."/>
            <person name="Wei J."/>
            <person name="Que T."/>
            <person name="Du C."/>
            <person name="Cheng J."/>
            <person name="Dai P."/>
            <person name="Han X."/>
            <person name="Huang E."/>
            <person name="Gao Y."/>
            <person name="Liu J."/>
            <person name="Shao H."/>
            <person name="Ye R."/>
            <person name="Li L."/>
            <person name="Wei W."/>
            <person name="Wang X."/>
            <person name="Wang C."/>
            <person name="Yang T."/>
            <person name="Huo Q."/>
            <person name="Li W."/>
            <person name="Guo W."/>
            <person name="Chen H."/>
            <person name="Zhou L."/>
            <person name="Ni X."/>
            <person name="Tian J."/>
            <person name="Zhou Y."/>
            <person name="Sheng Y."/>
            <person name="Liu T."/>
            <person name="Pan Y."/>
            <person name="Xia L."/>
            <person name="Li J."/>
            <person name="Zhao F."/>
            <person name="Cao W."/>
        </authorList>
    </citation>
    <scope>NUCLEOTIDE SEQUENCE</scope>
    <source>
        <strain evidence="1">Dsil-2018</strain>
    </source>
</reference>
<comment type="caution">
    <text evidence="1">The sequence shown here is derived from an EMBL/GenBank/DDBJ whole genome shotgun (WGS) entry which is preliminary data.</text>
</comment>
<gene>
    <name evidence="1" type="ORF">HPB49_002504</name>
</gene>
<protein>
    <submittedName>
        <fullName evidence="1">Uncharacterized protein</fullName>
    </submittedName>
</protein>
<accession>A0ACB8D9S5</accession>
<keyword evidence="2" id="KW-1185">Reference proteome</keyword>
<dbReference type="EMBL" id="CM023471">
    <property type="protein sequence ID" value="KAH7964907.1"/>
    <property type="molecule type" value="Genomic_DNA"/>
</dbReference>
<organism evidence="1 2">
    <name type="scientific">Dermacentor silvarum</name>
    <name type="common">Tick</name>
    <dbReference type="NCBI Taxonomy" id="543639"/>
    <lineage>
        <taxon>Eukaryota</taxon>
        <taxon>Metazoa</taxon>
        <taxon>Ecdysozoa</taxon>
        <taxon>Arthropoda</taxon>
        <taxon>Chelicerata</taxon>
        <taxon>Arachnida</taxon>
        <taxon>Acari</taxon>
        <taxon>Parasitiformes</taxon>
        <taxon>Ixodida</taxon>
        <taxon>Ixodoidea</taxon>
        <taxon>Ixodidae</taxon>
        <taxon>Rhipicephalinae</taxon>
        <taxon>Dermacentor</taxon>
    </lineage>
</organism>